<name>A0ABS6A5P7_9PROT</name>
<dbReference type="Proteomes" id="UP000755654">
    <property type="component" value="Unassembled WGS sequence"/>
</dbReference>
<protein>
    <submittedName>
        <fullName evidence="1">Uncharacterized protein</fullName>
    </submittedName>
</protein>
<reference evidence="1 2" key="1">
    <citation type="journal article" date="2021" name="ISME J.">
        <title>Genomic evolution of the class Acidithiobacillia: deep-branching Proteobacteria living in extreme acidic conditions.</title>
        <authorList>
            <person name="Moya-Beltran A."/>
            <person name="Beard S."/>
            <person name="Rojas-Villalobos C."/>
            <person name="Issotta F."/>
            <person name="Gallardo Y."/>
            <person name="Ulloa R."/>
            <person name="Giaveno A."/>
            <person name="Degli Esposti M."/>
            <person name="Johnson D.B."/>
            <person name="Quatrini R."/>
        </authorList>
    </citation>
    <scope>NUCLEOTIDE SEQUENCE [LARGE SCALE GENOMIC DNA]</scope>
    <source>
        <strain evidence="1 2">RW2</strain>
    </source>
</reference>
<sequence>MIAAASVKPLSNLLQKMQNRFFGDQSGANHGVEEWSIFWASSYGFCDKQVCRVRTVANNLMCIGTDERITA</sequence>
<proteinExistence type="predicted"/>
<dbReference type="RefSeq" id="WP_215885181.1">
    <property type="nucleotide sequence ID" value="NZ_JAAOMP010000172.1"/>
</dbReference>
<dbReference type="EMBL" id="JAAOMP010000172">
    <property type="protein sequence ID" value="MBU2761700.1"/>
    <property type="molecule type" value="Genomic_DNA"/>
</dbReference>
<comment type="caution">
    <text evidence="1">The sequence shown here is derived from an EMBL/GenBank/DDBJ whole genome shotgun (WGS) entry which is preliminary data.</text>
</comment>
<gene>
    <name evidence="1" type="ORF">HAP95_16335</name>
</gene>
<evidence type="ECO:0000313" key="2">
    <source>
        <dbReference type="Proteomes" id="UP000755654"/>
    </source>
</evidence>
<accession>A0ABS6A5P7</accession>
<keyword evidence="2" id="KW-1185">Reference proteome</keyword>
<evidence type="ECO:0000313" key="1">
    <source>
        <dbReference type="EMBL" id="MBU2761700.1"/>
    </source>
</evidence>
<organism evidence="1 2">
    <name type="scientific">Acidithiobacillus sulfurivorans</name>
    <dbReference type="NCBI Taxonomy" id="1958756"/>
    <lineage>
        <taxon>Bacteria</taxon>
        <taxon>Pseudomonadati</taxon>
        <taxon>Pseudomonadota</taxon>
        <taxon>Acidithiobacillia</taxon>
        <taxon>Acidithiobacillales</taxon>
        <taxon>Acidithiobacillaceae</taxon>
        <taxon>Acidithiobacillus</taxon>
    </lineage>
</organism>